<dbReference type="AlphaFoldDB" id="A0ABD0K535"/>
<gene>
    <name evidence="1" type="ORF">BaRGS_00026553</name>
</gene>
<evidence type="ECO:0000313" key="1">
    <source>
        <dbReference type="EMBL" id="KAK7482204.1"/>
    </source>
</evidence>
<dbReference type="Proteomes" id="UP001519460">
    <property type="component" value="Unassembled WGS sequence"/>
</dbReference>
<evidence type="ECO:0000313" key="2">
    <source>
        <dbReference type="Proteomes" id="UP001519460"/>
    </source>
</evidence>
<keyword evidence="2" id="KW-1185">Reference proteome</keyword>
<accession>A0ABD0K535</accession>
<comment type="caution">
    <text evidence="1">The sequence shown here is derived from an EMBL/GenBank/DDBJ whole genome shotgun (WGS) entry which is preliminary data.</text>
</comment>
<feature type="non-terminal residue" evidence="1">
    <location>
        <position position="1"/>
    </location>
</feature>
<name>A0ABD0K535_9CAEN</name>
<protein>
    <submittedName>
        <fullName evidence="1">Uncharacterized protein</fullName>
    </submittedName>
</protein>
<proteinExistence type="predicted"/>
<dbReference type="EMBL" id="JACVVK020000249">
    <property type="protein sequence ID" value="KAK7482204.1"/>
    <property type="molecule type" value="Genomic_DNA"/>
</dbReference>
<sequence length="91" mass="10611">ISNAFDDIFNEMSPIFKWLVPCREYHTDLKKTLISFPNNMMRRLESAEKGRNCRARRTSGATYDMSGAIGLQCNDARNVYLSPHRMFNPRH</sequence>
<reference evidence="1 2" key="1">
    <citation type="journal article" date="2023" name="Sci. Data">
        <title>Genome assembly of the Korean intertidal mud-creeper Batillaria attramentaria.</title>
        <authorList>
            <person name="Patra A.K."/>
            <person name="Ho P.T."/>
            <person name="Jun S."/>
            <person name="Lee S.J."/>
            <person name="Kim Y."/>
            <person name="Won Y.J."/>
        </authorList>
    </citation>
    <scope>NUCLEOTIDE SEQUENCE [LARGE SCALE GENOMIC DNA]</scope>
    <source>
        <strain evidence="1">Wonlab-2016</strain>
    </source>
</reference>
<organism evidence="1 2">
    <name type="scientific">Batillaria attramentaria</name>
    <dbReference type="NCBI Taxonomy" id="370345"/>
    <lineage>
        <taxon>Eukaryota</taxon>
        <taxon>Metazoa</taxon>
        <taxon>Spiralia</taxon>
        <taxon>Lophotrochozoa</taxon>
        <taxon>Mollusca</taxon>
        <taxon>Gastropoda</taxon>
        <taxon>Caenogastropoda</taxon>
        <taxon>Sorbeoconcha</taxon>
        <taxon>Cerithioidea</taxon>
        <taxon>Batillariidae</taxon>
        <taxon>Batillaria</taxon>
    </lineage>
</organism>